<keyword evidence="10 12" id="KW-0739">Sodium transport</keyword>
<evidence type="ECO:0000313" key="15">
    <source>
        <dbReference type="Proteomes" id="UP000499080"/>
    </source>
</evidence>
<evidence type="ECO:0000256" key="4">
    <source>
        <dbReference type="ARBA" id="ARBA00022461"/>
    </source>
</evidence>
<dbReference type="OrthoDB" id="6455132at2759"/>
<organism evidence="14 15">
    <name type="scientific">Araneus ventricosus</name>
    <name type="common">Orbweaver spider</name>
    <name type="synonym">Epeira ventricosa</name>
    <dbReference type="NCBI Taxonomy" id="182803"/>
    <lineage>
        <taxon>Eukaryota</taxon>
        <taxon>Metazoa</taxon>
        <taxon>Ecdysozoa</taxon>
        <taxon>Arthropoda</taxon>
        <taxon>Chelicerata</taxon>
        <taxon>Arachnida</taxon>
        <taxon>Araneae</taxon>
        <taxon>Araneomorphae</taxon>
        <taxon>Entelegynae</taxon>
        <taxon>Araneoidea</taxon>
        <taxon>Araneidae</taxon>
        <taxon>Araneus</taxon>
    </lineage>
</organism>
<evidence type="ECO:0000256" key="10">
    <source>
        <dbReference type="ARBA" id="ARBA00023201"/>
    </source>
</evidence>
<sequence length="184" mass="21038">MDRRLWPLIEAVRFVKPPSLCLRGDFDKKGGDFLSLILLDQTEIEPFYPTDEPQVFVGIHSPYVPIDIADLHAIRPGKEYEIYVQLEKEEHLLPPPYQTDCKDNGPSEDAEESTSPNSFQMCLDLCRSEYTKAVSGCAWGMSMVSTVRDLCFGNVKRPNITLEQKFELQDKRLICFQNCKQGCL</sequence>
<dbReference type="InterPro" id="IPR001873">
    <property type="entry name" value="ENaC"/>
</dbReference>
<keyword evidence="4 12" id="KW-0894">Sodium channel</keyword>
<dbReference type="EMBL" id="BGPR01019768">
    <property type="protein sequence ID" value="GBN82884.1"/>
    <property type="molecule type" value="Genomic_DNA"/>
</dbReference>
<evidence type="ECO:0000256" key="5">
    <source>
        <dbReference type="ARBA" id="ARBA00022692"/>
    </source>
</evidence>
<evidence type="ECO:0000256" key="12">
    <source>
        <dbReference type="RuleBase" id="RU000679"/>
    </source>
</evidence>
<keyword evidence="6" id="KW-1133">Transmembrane helix</keyword>
<comment type="caution">
    <text evidence="14">The sequence shown here is derived from an EMBL/GenBank/DDBJ whole genome shotgun (WGS) entry which is preliminary data.</text>
</comment>
<evidence type="ECO:0000256" key="13">
    <source>
        <dbReference type="SAM" id="MobiDB-lite"/>
    </source>
</evidence>
<evidence type="ECO:0000256" key="3">
    <source>
        <dbReference type="ARBA" id="ARBA00022448"/>
    </source>
</evidence>
<dbReference type="AlphaFoldDB" id="A0A4Y2S3W4"/>
<evidence type="ECO:0000256" key="8">
    <source>
        <dbReference type="ARBA" id="ARBA00023065"/>
    </source>
</evidence>
<keyword evidence="8 12" id="KW-0406">Ion transport</keyword>
<keyword evidence="9" id="KW-0472">Membrane</keyword>
<dbReference type="Pfam" id="PF00858">
    <property type="entry name" value="ASC"/>
    <property type="match status" value="1"/>
</dbReference>
<keyword evidence="11 12" id="KW-0407">Ion channel</keyword>
<evidence type="ECO:0000313" key="14">
    <source>
        <dbReference type="EMBL" id="GBN82884.1"/>
    </source>
</evidence>
<evidence type="ECO:0000256" key="6">
    <source>
        <dbReference type="ARBA" id="ARBA00022989"/>
    </source>
</evidence>
<feature type="region of interest" description="Disordered" evidence="13">
    <location>
        <begin position="95"/>
        <end position="116"/>
    </location>
</feature>
<dbReference type="Proteomes" id="UP000499080">
    <property type="component" value="Unassembled WGS sequence"/>
</dbReference>
<protein>
    <submittedName>
        <fullName evidence="14">Uncharacterized protein</fullName>
    </submittedName>
</protein>
<accession>A0A4Y2S3W4</accession>
<evidence type="ECO:0000256" key="7">
    <source>
        <dbReference type="ARBA" id="ARBA00023053"/>
    </source>
</evidence>
<keyword evidence="15" id="KW-1185">Reference proteome</keyword>
<dbReference type="GO" id="GO:0016020">
    <property type="term" value="C:membrane"/>
    <property type="evidence" value="ECO:0007669"/>
    <property type="project" value="UniProtKB-SubCell"/>
</dbReference>
<dbReference type="GO" id="GO:0005272">
    <property type="term" value="F:sodium channel activity"/>
    <property type="evidence" value="ECO:0007669"/>
    <property type="project" value="UniProtKB-KW"/>
</dbReference>
<evidence type="ECO:0000256" key="2">
    <source>
        <dbReference type="ARBA" id="ARBA00007193"/>
    </source>
</evidence>
<reference evidence="14 15" key="1">
    <citation type="journal article" date="2019" name="Sci. Rep.">
        <title>Orb-weaving spider Araneus ventricosus genome elucidates the spidroin gene catalogue.</title>
        <authorList>
            <person name="Kono N."/>
            <person name="Nakamura H."/>
            <person name="Ohtoshi R."/>
            <person name="Moran D.A.P."/>
            <person name="Shinohara A."/>
            <person name="Yoshida Y."/>
            <person name="Fujiwara M."/>
            <person name="Mori M."/>
            <person name="Tomita M."/>
            <person name="Arakawa K."/>
        </authorList>
    </citation>
    <scope>NUCLEOTIDE SEQUENCE [LARGE SCALE GENOMIC DNA]</scope>
</reference>
<comment type="subcellular location">
    <subcellularLocation>
        <location evidence="1">Membrane</location>
        <topology evidence="1">Multi-pass membrane protein</topology>
    </subcellularLocation>
</comment>
<evidence type="ECO:0000256" key="11">
    <source>
        <dbReference type="ARBA" id="ARBA00023303"/>
    </source>
</evidence>
<comment type="similarity">
    <text evidence="2 12">Belongs to the amiloride-sensitive sodium channel (TC 1.A.6) family.</text>
</comment>
<gene>
    <name evidence="14" type="ORF">AVEN_260505_1</name>
</gene>
<name>A0A4Y2S3W4_ARAVE</name>
<proteinExistence type="inferred from homology"/>
<keyword evidence="7" id="KW-0915">Sodium</keyword>
<evidence type="ECO:0000256" key="9">
    <source>
        <dbReference type="ARBA" id="ARBA00023136"/>
    </source>
</evidence>
<evidence type="ECO:0000256" key="1">
    <source>
        <dbReference type="ARBA" id="ARBA00004141"/>
    </source>
</evidence>
<keyword evidence="5 12" id="KW-0812">Transmembrane</keyword>
<keyword evidence="3 12" id="KW-0813">Transport</keyword>